<evidence type="ECO:0000313" key="11">
    <source>
        <dbReference type="Proteomes" id="UP001056381"/>
    </source>
</evidence>
<dbReference type="SUPFAM" id="SSF51713">
    <property type="entry name" value="tRNA-guanine transglycosylase"/>
    <property type="match status" value="1"/>
</dbReference>
<comment type="similarity">
    <text evidence="8">Belongs to the queuine tRNA-ribosyltransferase family.</text>
</comment>
<evidence type="ECO:0000256" key="4">
    <source>
        <dbReference type="ARBA" id="ARBA00022694"/>
    </source>
</evidence>
<dbReference type="Proteomes" id="UP001056381">
    <property type="component" value="Chromosome"/>
</dbReference>
<dbReference type="NCBIfam" id="TIGR00449">
    <property type="entry name" value="tgt_general"/>
    <property type="match status" value="1"/>
</dbReference>
<dbReference type="FunFam" id="3.20.20.105:FF:000001">
    <property type="entry name" value="Queuine tRNA-ribosyltransferase"/>
    <property type="match status" value="1"/>
</dbReference>
<name>A0A9Q8TYP8_9GAMM</name>
<evidence type="ECO:0000256" key="3">
    <source>
        <dbReference type="ARBA" id="ARBA00022679"/>
    </source>
</evidence>
<feature type="region of interest" description="RNA binding; important for wobble base 34 recognition" evidence="8">
    <location>
        <begin position="269"/>
        <end position="273"/>
    </location>
</feature>
<dbReference type="GO" id="GO:0008616">
    <property type="term" value="P:tRNA queuosine(34) biosynthetic process"/>
    <property type="evidence" value="ECO:0007669"/>
    <property type="project" value="UniProtKB-UniRule"/>
</dbReference>
<protein>
    <recommendedName>
        <fullName evidence="8">Queuine tRNA-ribosyltransferase</fullName>
        <ecNumber evidence="8">2.4.2.29</ecNumber>
    </recommendedName>
    <alternativeName>
        <fullName evidence="8">Guanine insertion enzyme</fullName>
    </alternativeName>
    <alternativeName>
        <fullName evidence="8">tRNA-guanine transglycosylase</fullName>
    </alternativeName>
</protein>
<accession>A0A9Q8TYP8</accession>
<dbReference type="NCBIfam" id="TIGR00430">
    <property type="entry name" value="Q_tRNA_tgt"/>
    <property type="match status" value="1"/>
</dbReference>
<dbReference type="GO" id="GO:0008479">
    <property type="term" value="F:tRNA-guanosine(34) queuine transglycosylase activity"/>
    <property type="evidence" value="ECO:0007669"/>
    <property type="project" value="UniProtKB-UniRule"/>
</dbReference>
<keyword evidence="4 8" id="KW-0819">tRNA processing</keyword>
<sequence>MSFELLTSSGYARRGTLTTKTSKIQTPVFMPVGTYGTVKGLTPDQLHDIGFEIILGNAFHLFQRPGLETIKKFSGLHKFMGWNKSILTDSGGFQIWSLKELRKISEEGVEFKSPLDGSKIFMSPEDSINTQLILNSDIVMAFDECTNYPSSLNEAEESMNLTHRWTKRSVDYFNKNKNGHLLFGIVQGGMHNELRLKSLEFMNSMKLDGIALGGLSVGETKEEKTKVLKFLAPHLQIDKPHYVMGIGTPEEIVEGVRYGIDMFDCVMPTRNARNGFLYTSKGILKIRNSEHKNSTKPIDENCDSYTNRNFSRAYLHHLDKCNEILASTLMSIHNLSYFYKLMSDIRKSLEENKFEEFLDSFYDMRSLNKPKI</sequence>
<comment type="pathway">
    <text evidence="1 8">tRNA modification; tRNA-queuosine biosynthesis.</text>
</comment>
<evidence type="ECO:0000256" key="5">
    <source>
        <dbReference type="ARBA" id="ARBA00022723"/>
    </source>
</evidence>
<organism evidence="10 11">
    <name type="scientific">SAR86 cluster bacterium</name>
    <dbReference type="NCBI Taxonomy" id="2030880"/>
    <lineage>
        <taxon>Bacteria</taxon>
        <taxon>Pseudomonadati</taxon>
        <taxon>Pseudomonadota</taxon>
        <taxon>Gammaproteobacteria</taxon>
        <taxon>SAR86 cluster</taxon>
    </lineage>
</organism>
<evidence type="ECO:0000259" key="9">
    <source>
        <dbReference type="Pfam" id="PF01702"/>
    </source>
</evidence>
<dbReference type="PANTHER" id="PTHR46499">
    <property type="entry name" value="QUEUINE TRNA-RIBOSYLTRANSFERASE"/>
    <property type="match status" value="1"/>
</dbReference>
<dbReference type="InterPro" id="IPR050076">
    <property type="entry name" value="ArchSynthase1/Queuine_TRR"/>
</dbReference>
<evidence type="ECO:0000256" key="6">
    <source>
        <dbReference type="ARBA" id="ARBA00022785"/>
    </source>
</evidence>
<dbReference type="InterPro" id="IPR004803">
    <property type="entry name" value="TGT"/>
</dbReference>
<feature type="binding site" evidence="8">
    <location>
        <position position="143"/>
    </location>
    <ligand>
        <name>substrate</name>
    </ligand>
</feature>
<evidence type="ECO:0000313" key="10">
    <source>
        <dbReference type="EMBL" id="URQ62712.1"/>
    </source>
</evidence>
<feature type="active site" description="Nucleophile" evidence="8">
    <location>
        <position position="264"/>
    </location>
</feature>
<reference evidence="10" key="1">
    <citation type="submission" date="2022-05" db="EMBL/GenBank/DDBJ databases">
        <title>Single-amplified genomics reveal most streamlined microbe among free-living bacteria.</title>
        <authorList>
            <person name="Roda-Garcia J."/>
            <person name="Haro-Moreno J.M."/>
            <person name="Rodriguez-Valera F."/>
            <person name="Almagro-Moreno S."/>
            <person name="Lopez-Perez M."/>
        </authorList>
    </citation>
    <scope>NUCLEOTIDE SEQUENCE</scope>
    <source>
        <strain evidence="10">TMED112-D2-2</strain>
    </source>
</reference>
<gene>
    <name evidence="8 10" type="primary">tgt</name>
    <name evidence="10" type="ORF">M9B40_02990</name>
</gene>
<dbReference type="HAMAP" id="MF_00168">
    <property type="entry name" value="Q_tRNA_Tgt"/>
    <property type="match status" value="1"/>
</dbReference>
<evidence type="ECO:0000256" key="1">
    <source>
        <dbReference type="ARBA" id="ARBA00004691"/>
    </source>
</evidence>
<dbReference type="Pfam" id="PF01702">
    <property type="entry name" value="TGT"/>
    <property type="match status" value="1"/>
</dbReference>
<dbReference type="EMBL" id="CP097966">
    <property type="protein sequence ID" value="URQ62712.1"/>
    <property type="molecule type" value="Genomic_DNA"/>
</dbReference>
<feature type="domain" description="tRNA-guanine(15) transglycosylase-like" evidence="9">
    <location>
        <begin position="10"/>
        <end position="363"/>
    </location>
</feature>
<comment type="subunit">
    <text evidence="8">Homodimer. Within each dimer, one monomer is responsible for RNA recognition and catalysis, while the other monomer binds to the replacement base PreQ1.</text>
</comment>
<evidence type="ECO:0000256" key="7">
    <source>
        <dbReference type="ARBA" id="ARBA00050112"/>
    </source>
</evidence>
<keyword evidence="2 8" id="KW-0328">Glycosyltransferase</keyword>
<proteinExistence type="inferred from homology"/>
<dbReference type="Gene3D" id="3.20.20.105">
    <property type="entry name" value="Queuine tRNA-ribosyltransferase-like"/>
    <property type="match status" value="1"/>
</dbReference>
<evidence type="ECO:0000256" key="8">
    <source>
        <dbReference type="HAMAP-Rule" id="MF_00168"/>
    </source>
</evidence>
<comment type="function">
    <text evidence="8">Catalyzes the base-exchange of a guanine (G) residue with the queuine precursor 7-aminomethyl-7-deazaguanine (PreQ1) at position 34 (anticodon wobble position) in tRNAs with GU(N) anticodons (tRNA-Asp, -Asn, -His and -Tyr). Catalysis occurs through a double-displacement mechanism. The nucleophile active site attacks the C1' of nucleotide 34 to detach the guanine base from the RNA, forming a covalent enzyme-RNA intermediate. The proton acceptor active site deprotonates the incoming PreQ1, allowing a nucleophilic attack on the C1' of the ribose to form the product. After dissociation, two additional enzymatic reactions on the tRNA convert PreQ1 to queuine (Q), resulting in the hypermodified nucleoside queuosine (7-(((4,5-cis-dihydroxy-2-cyclopenten-1-yl)amino)methyl)-7-deazaguanosine).</text>
</comment>
<keyword evidence="5" id="KW-0479">Metal-binding</keyword>
<dbReference type="InterPro" id="IPR036511">
    <property type="entry name" value="TGT-like_sf"/>
</dbReference>
<feature type="active site" description="Proton acceptor" evidence="8">
    <location>
        <position position="89"/>
    </location>
</feature>
<feature type="binding site" evidence="8">
    <location>
        <position position="214"/>
    </location>
    <ligand>
        <name>substrate</name>
    </ligand>
</feature>
<comment type="caution">
    <text evidence="8">Lacks conserved residue(s) required for the propagation of feature annotation.</text>
</comment>
<feature type="binding site" evidence="8">
    <location>
        <begin position="89"/>
        <end position="93"/>
    </location>
    <ligand>
        <name>substrate</name>
    </ligand>
</feature>
<dbReference type="PANTHER" id="PTHR46499:SF1">
    <property type="entry name" value="QUEUINE TRNA-RIBOSYLTRANSFERASE"/>
    <property type="match status" value="1"/>
</dbReference>
<dbReference type="EC" id="2.4.2.29" evidence="8"/>
<comment type="catalytic activity">
    <reaction evidence="7 8">
        <text>7-aminomethyl-7-carbaguanine + guanosine(34) in tRNA = 7-aminomethyl-7-carbaguanosine(34) in tRNA + guanine</text>
        <dbReference type="Rhea" id="RHEA:24104"/>
        <dbReference type="Rhea" id="RHEA-COMP:10341"/>
        <dbReference type="Rhea" id="RHEA-COMP:10342"/>
        <dbReference type="ChEBI" id="CHEBI:16235"/>
        <dbReference type="ChEBI" id="CHEBI:58703"/>
        <dbReference type="ChEBI" id="CHEBI:74269"/>
        <dbReference type="ChEBI" id="CHEBI:82833"/>
        <dbReference type="EC" id="2.4.2.29"/>
    </reaction>
</comment>
<keyword evidence="11" id="KW-1185">Reference proteome</keyword>
<keyword evidence="6 8" id="KW-0671">Queuosine biosynthesis</keyword>
<feature type="region of interest" description="RNA binding" evidence="8">
    <location>
        <begin position="245"/>
        <end position="251"/>
    </location>
</feature>
<keyword evidence="3 8" id="KW-0808">Transferase</keyword>
<dbReference type="AlphaFoldDB" id="A0A9Q8TYP8"/>
<evidence type="ECO:0000256" key="2">
    <source>
        <dbReference type="ARBA" id="ARBA00022676"/>
    </source>
</evidence>
<dbReference type="GO" id="GO:0005829">
    <property type="term" value="C:cytosol"/>
    <property type="evidence" value="ECO:0007669"/>
    <property type="project" value="TreeGrafter"/>
</dbReference>
<dbReference type="InterPro" id="IPR002616">
    <property type="entry name" value="tRNA_ribo_trans-like"/>
</dbReference>
<dbReference type="GO" id="GO:0046872">
    <property type="term" value="F:metal ion binding"/>
    <property type="evidence" value="ECO:0007669"/>
    <property type="project" value="UniProtKB-KW"/>
</dbReference>
<feature type="binding site" evidence="8">
    <location>
        <position position="187"/>
    </location>
    <ligand>
        <name>substrate</name>
    </ligand>
</feature>